<dbReference type="Pfam" id="PF00282">
    <property type="entry name" value="Pyridoxal_deC"/>
    <property type="match status" value="1"/>
</dbReference>
<evidence type="ECO:0000256" key="3">
    <source>
        <dbReference type="ARBA" id="ARBA00022793"/>
    </source>
</evidence>
<dbReference type="GO" id="GO:0019752">
    <property type="term" value="P:carboxylic acid metabolic process"/>
    <property type="evidence" value="ECO:0007669"/>
    <property type="project" value="InterPro"/>
</dbReference>
<dbReference type="Gene3D" id="3.90.1150.170">
    <property type="match status" value="1"/>
</dbReference>
<reference evidence="8" key="1">
    <citation type="submission" date="2022-06" db="EMBL/GenBank/DDBJ databases">
        <title>Complete genome sequences of two strains of the flax pathogen Septoria linicola.</title>
        <authorList>
            <person name="Lapalu N."/>
            <person name="Simon A."/>
            <person name="Demenou B."/>
            <person name="Paumier D."/>
            <person name="Guillot M.-P."/>
            <person name="Gout L."/>
            <person name="Valade R."/>
        </authorList>
    </citation>
    <scope>NUCLEOTIDE SEQUENCE</scope>
    <source>
        <strain evidence="8">SE15195</strain>
    </source>
</reference>
<dbReference type="InterPro" id="IPR015424">
    <property type="entry name" value="PyrdxlP-dep_Trfase"/>
</dbReference>
<comment type="similarity">
    <text evidence="2 7">Belongs to the group II decarboxylase family.</text>
</comment>
<dbReference type="InterPro" id="IPR021115">
    <property type="entry name" value="Pyridoxal-P_BS"/>
</dbReference>
<feature type="modified residue" description="N6-(pyridoxal phosphate)lysine" evidence="6">
    <location>
        <position position="337"/>
    </location>
</feature>
<dbReference type="GO" id="GO:0030170">
    <property type="term" value="F:pyridoxal phosphate binding"/>
    <property type="evidence" value="ECO:0007669"/>
    <property type="project" value="InterPro"/>
</dbReference>
<dbReference type="SUPFAM" id="SSF53383">
    <property type="entry name" value="PLP-dependent transferases"/>
    <property type="match status" value="1"/>
</dbReference>
<dbReference type="PANTHER" id="PTHR45677:SF8">
    <property type="entry name" value="CYSTEINE SULFINIC ACID DECARBOXYLASE"/>
    <property type="match status" value="1"/>
</dbReference>
<evidence type="ECO:0000256" key="1">
    <source>
        <dbReference type="ARBA" id="ARBA00001933"/>
    </source>
</evidence>
<dbReference type="AlphaFoldDB" id="A0A9Q9B663"/>
<evidence type="ECO:0000313" key="9">
    <source>
        <dbReference type="Proteomes" id="UP001056384"/>
    </source>
</evidence>
<accession>A0A9Q9B663</accession>
<name>A0A9Q9B663_9PEZI</name>
<dbReference type="InterPro" id="IPR015421">
    <property type="entry name" value="PyrdxlP-dep_Trfase_major"/>
</dbReference>
<keyword evidence="5 7" id="KW-0456">Lyase</keyword>
<dbReference type="OrthoDB" id="392571at2759"/>
<protein>
    <submittedName>
        <fullName evidence="8">Pyridoxal phosphate-dependent decarboxylase, pyridoxal phosphate-dependent transferase</fullName>
    </submittedName>
</protein>
<evidence type="ECO:0000256" key="2">
    <source>
        <dbReference type="ARBA" id="ARBA00009533"/>
    </source>
</evidence>
<sequence>MTAGHPNGQVNDTNGLWQPTKDIKPLARAKEAEDLLTAVQQLVINFIQKADDDASSKSQGQNLDKPVGGPRSVLLEQHAPKELQQLVGCALPEHGLGRDGFIDMVKKIYQYSVNIWDQGFLDKLYATTTPVGLAADLVLSSLNTNLHTYQVSPSLTIVEKQTARALAEMFGLKGVNAGGVTQPGGSAANQSSMVIARNNLFPETKTEGNGSRKFVLFTSAHGHYSVEKAAQMFGFGSQAVRAVAVDERGCMIPESLDAAIKQAKEAGETPFYINATAGTTVLGSFDPIDKIALVARKHNLWLHVDGSWGGSVVFSDRQRYKLKGVELADSISICPHKMINVPLTCSFLLGKDLREFHKGMTLPAGYLFHNADDVENGSAIKTDATSTVTEGEIRQEYWDLADLTPQCGRRGDSLKLALSWIYYGTEGFRDYIDHAFDIAGGLAHIVSSRPKFTLVSENPPPCLQICFYYNKQEGEGASAKNCEITEKITQVLIPRGFMTDYAPGEDGRLFRVVVNGSTQIGTVIGLIKAIEDIGEQLRL</sequence>
<keyword evidence="8" id="KW-0808">Transferase</keyword>
<evidence type="ECO:0000256" key="7">
    <source>
        <dbReference type="RuleBase" id="RU000382"/>
    </source>
</evidence>
<proteinExistence type="inferred from homology"/>
<comment type="cofactor">
    <cofactor evidence="1 6 7">
        <name>pyridoxal 5'-phosphate</name>
        <dbReference type="ChEBI" id="CHEBI:597326"/>
    </cofactor>
</comment>
<keyword evidence="3" id="KW-0210">Decarboxylase</keyword>
<evidence type="ECO:0000256" key="4">
    <source>
        <dbReference type="ARBA" id="ARBA00022898"/>
    </source>
</evidence>
<dbReference type="Proteomes" id="UP001056384">
    <property type="component" value="Chromosome 12"/>
</dbReference>
<dbReference type="PROSITE" id="PS00392">
    <property type="entry name" value="DDC_GAD_HDC_YDC"/>
    <property type="match status" value="1"/>
</dbReference>
<dbReference type="PANTHER" id="PTHR45677">
    <property type="entry name" value="GLUTAMATE DECARBOXYLASE-RELATED"/>
    <property type="match status" value="1"/>
</dbReference>
<gene>
    <name evidence="8" type="ORF">Slin15195_G122790</name>
</gene>
<keyword evidence="9" id="KW-1185">Reference proteome</keyword>
<dbReference type="GO" id="GO:0016831">
    <property type="term" value="F:carboxy-lyase activity"/>
    <property type="evidence" value="ECO:0007669"/>
    <property type="project" value="UniProtKB-KW"/>
</dbReference>
<organism evidence="8 9">
    <name type="scientific">Septoria linicola</name>
    <dbReference type="NCBI Taxonomy" id="215465"/>
    <lineage>
        <taxon>Eukaryota</taxon>
        <taxon>Fungi</taxon>
        <taxon>Dikarya</taxon>
        <taxon>Ascomycota</taxon>
        <taxon>Pezizomycotina</taxon>
        <taxon>Dothideomycetes</taxon>
        <taxon>Dothideomycetidae</taxon>
        <taxon>Mycosphaerellales</taxon>
        <taxon>Mycosphaerellaceae</taxon>
        <taxon>Septoria</taxon>
    </lineage>
</organism>
<dbReference type="GO" id="GO:0016740">
    <property type="term" value="F:transferase activity"/>
    <property type="evidence" value="ECO:0007669"/>
    <property type="project" value="UniProtKB-KW"/>
</dbReference>
<evidence type="ECO:0000313" key="8">
    <source>
        <dbReference type="EMBL" id="USW58960.1"/>
    </source>
</evidence>
<dbReference type="GO" id="GO:0005737">
    <property type="term" value="C:cytoplasm"/>
    <property type="evidence" value="ECO:0007669"/>
    <property type="project" value="TreeGrafter"/>
</dbReference>
<dbReference type="EMBL" id="CP099429">
    <property type="protein sequence ID" value="USW58960.1"/>
    <property type="molecule type" value="Genomic_DNA"/>
</dbReference>
<keyword evidence="4 6" id="KW-0663">Pyridoxal phosphate</keyword>
<evidence type="ECO:0000256" key="5">
    <source>
        <dbReference type="ARBA" id="ARBA00023239"/>
    </source>
</evidence>
<dbReference type="Gene3D" id="3.40.640.10">
    <property type="entry name" value="Type I PLP-dependent aspartate aminotransferase-like (Major domain)"/>
    <property type="match status" value="1"/>
</dbReference>
<dbReference type="InterPro" id="IPR002129">
    <property type="entry name" value="PyrdxlP-dep_de-COase"/>
</dbReference>
<evidence type="ECO:0000256" key="6">
    <source>
        <dbReference type="PIRSR" id="PIRSR602129-50"/>
    </source>
</evidence>